<dbReference type="PANTHER" id="PTHR38696">
    <property type="entry name" value="MEDIATOR OF RNA POLYMERASE II TRANSCRIPTION SUBUNIT 13"/>
    <property type="match status" value="1"/>
</dbReference>
<dbReference type="AlphaFoldDB" id="A0A9P6G4C2"/>
<organism evidence="2 3">
    <name type="scientific">Lunasporangiospora selenospora</name>
    <dbReference type="NCBI Taxonomy" id="979761"/>
    <lineage>
        <taxon>Eukaryota</taxon>
        <taxon>Fungi</taxon>
        <taxon>Fungi incertae sedis</taxon>
        <taxon>Mucoromycota</taxon>
        <taxon>Mortierellomycotina</taxon>
        <taxon>Mortierellomycetes</taxon>
        <taxon>Mortierellales</taxon>
        <taxon>Mortierellaceae</taxon>
        <taxon>Lunasporangiospora</taxon>
    </lineage>
</organism>
<name>A0A9P6G4C2_9FUNG</name>
<feature type="region of interest" description="Disordered" evidence="1">
    <location>
        <begin position="1"/>
        <end position="45"/>
    </location>
</feature>
<dbReference type="EMBL" id="JAABOA010000010">
    <property type="protein sequence ID" value="KAF9586651.1"/>
    <property type="molecule type" value="Genomic_DNA"/>
</dbReference>
<keyword evidence="3" id="KW-1185">Reference proteome</keyword>
<evidence type="ECO:0000313" key="3">
    <source>
        <dbReference type="Proteomes" id="UP000780801"/>
    </source>
</evidence>
<dbReference type="Proteomes" id="UP000780801">
    <property type="component" value="Unassembled WGS sequence"/>
</dbReference>
<dbReference type="OrthoDB" id="58379at2759"/>
<sequence length="285" mass="31592">MDLKQDLEPPSYGETARFPAAPIMPGPSRRDTMDSSSTSMSLGTASIVPLPPTTADSIRICTVALTSTDKIRLIGTPPELTAPLRSGILESWGTIQRESCYAGSHEFKLKGKPWHVEGPDSVRARRLLAAVLLIMARNGWNLLQSTGMTRRDQDRDTLFFEHGVPDAQVELFTVSFNRSDRIRVIGLAPLVSQMVTLLKQAISSQWKYGIQREKDYCGAYELKLEGRPFVAGGDQSIFTRMMLAQMLANFRAAGFKLYGSVNIGEGSDENEVESWVFRRATPCFP</sequence>
<evidence type="ECO:0000313" key="2">
    <source>
        <dbReference type="EMBL" id="KAF9586651.1"/>
    </source>
</evidence>
<protein>
    <submittedName>
        <fullName evidence="2">Uncharacterized protein</fullName>
    </submittedName>
</protein>
<proteinExistence type="predicted"/>
<accession>A0A9P6G4C2</accession>
<reference evidence="2" key="1">
    <citation type="journal article" date="2020" name="Fungal Divers.">
        <title>Resolving the Mortierellaceae phylogeny through synthesis of multi-gene phylogenetics and phylogenomics.</title>
        <authorList>
            <person name="Vandepol N."/>
            <person name="Liber J."/>
            <person name="Desiro A."/>
            <person name="Na H."/>
            <person name="Kennedy M."/>
            <person name="Barry K."/>
            <person name="Grigoriev I.V."/>
            <person name="Miller A.N."/>
            <person name="O'Donnell K."/>
            <person name="Stajich J.E."/>
            <person name="Bonito G."/>
        </authorList>
    </citation>
    <scope>NUCLEOTIDE SEQUENCE</scope>
    <source>
        <strain evidence="2">KOD1015</strain>
    </source>
</reference>
<evidence type="ECO:0000256" key="1">
    <source>
        <dbReference type="SAM" id="MobiDB-lite"/>
    </source>
</evidence>
<dbReference type="PANTHER" id="PTHR38696:SF1">
    <property type="entry name" value="MEDIATOR OF RNA POLYMERASE II TRANSCRIPTION SUBUNIT 13"/>
    <property type="match status" value="1"/>
</dbReference>
<gene>
    <name evidence="2" type="ORF">BGW38_000025</name>
</gene>
<comment type="caution">
    <text evidence="2">The sequence shown here is derived from an EMBL/GenBank/DDBJ whole genome shotgun (WGS) entry which is preliminary data.</text>
</comment>